<dbReference type="AlphaFoldDB" id="A0A291RJK3"/>
<feature type="transmembrane region" description="Helical" evidence="2">
    <location>
        <begin position="20"/>
        <end position="41"/>
    </location>
</feature>
<evidence type="ECO:0000256" key="2">
    <source>
        <dbReference type="SAM" id="Phobius"/>
    </source>
</evidence>
<proteinExistence type="predicted"/>
<feature type="transmembrane region" description="Helical" evidence="2">
    <location>
        <begin position="47"/>
        <end position="66"/>
    </location>
</feature>
<evidence type="ECO:0000256" key="1">
    <source>
        <dbReference type="SAM" id="MobiDB-lite"/>
    </source>
</evidence>
<name>A0A291RJK3_9NOCA</name>
<evidence type="ECO:0008006" key="5">
    <source>
        <dbReference type="Google" id="ProtNLM"/>
    </source>
</evidence>
<dbReference type="Proteomes" id="UP000221961">
    <property type="component" value="Chromosome"/>
</dbReference>
<reference evidence="3 4" key="1">
    <citation type="submission" date="2017-10" db="EMBL/GenBank/DDBJ databases">
        <title>Comparative genomics between pathogenic Norcardia.</title>
        <authorList>
            <person name="Zeng L."/>
        </authorList>
    </citation>
    <scope>NUCLEOTIDE SEQUENCE [LARGE SCALE GENOMIC DNA]</scope>
    <source>
        <strain evidence="3 4">NC_YFY_NT001</strain>
    </source>
</reference>
<feature type="region of interest" description="Disordered" evidence="1">
    <location>
        <begin position="129"/>
        <end position="148"/>
    </location>
</feature>
<accession>A0A291RJK3</accession>
<dbReference type="InterPro" id="IPR005325">
    <property type="entry name" value="DUF308_memb"/>
</dbReference>
<dbReference type="KEGG" id="ntp:CRH09_15200"/>
<evidence type="ECO:0000313" key="4">
    <source>
        <dbReference type="Proteomes" id="UP000221961"/>
    </source>
</evidence>
<keyword evidence="2" id="KW-0812">Transmembrane</keyword>
<dbReference type="Pfam" id="PF03729">
    <property type="entry name" value="DUF308"/>
    <property type="match status" value="1"/>
</dbReference>
<keyword evidence="2" id="KW-1133">Transmembrane helix</keyword>
<keyword evidence="2" id="KW-0472">Membrane</keyword>
<sequence length="148" mass="15596">MFSVVLGASMVLDPSRRGLAASMMFGLCLSVFALHQVFAVLGSDAEWSFRVVTFVGGVLSLFLGLADFPSSQISVLLMALWIGIGWLFRGFGLLVVAMSSAAMPATSAGIWLMILGAAQTIGAICDRHGEEAGTPGPRPENCCADVRR</sequence>
<gene>
    <name evidence="3" type="ORF">CRH09_15200</name>
</gene>
<dbReference type="EMBL" id="CP023778">
    <property type="protein sequence ID" value="ATL67344.1"/>
    <property type="molecule type" value="Genomic_DNA"/>
</dbReference>
<evidence type="ECO:0000313" key="3">
    <source>
        <dbReference type="EMBL" id="ATL67344.1"/>
    </source>
</evidence>
<organism evidence="3 4">
    <name type="scientific">Nocardia terpenica</name>
    <dbReference type="NCBI Taxonomy" id="455432"/>
    <lineage>
        <taxon>Bacteria</taxon>
        <taxon>Bacillati</taxon>
        <taxon>Actinomycetota</taxon>
        <taxon>Actinomycetes</taxon>
        <taxon>Mycobacteriales</taxon>
        <taxon>Nocardiaceae</taxon>
        <taxon>Nocardia</taxon>
    </lineage>
</organism>
<protein>
    <recommendedName>
        <fullName evidence="5">HdeD family acid-resistance protein</fullName>
    </recommendedName>
</protein>
<feature type="transmembrane region" description="Helical" evidence="2">
    <location>
        <begin position="73"/>
        <end position="96"/>
    </location>
</feature>